<sequence length="246" mass="27112">MGHLIPIVLPPHRQLDSDVDMLEHIEPTPLFDRVTDSPTFLDGLTTETHRTGELRSAHQRGISYAFDYIARHTNPHRIRGMFSNVLSLFSGRALNQNGVICSKAVEQNLAALECGMINDFWVAESTAPGRLPQNVAPEHYVSVALQTDRPLSGQLLQRSQEGSRNIIMAPVRGKAVSHAMNLVRTEMGAIVIDGQFGLRYNLNDAGDRERFDKSYGQDRGIGTVQIYPTGAAPKAPDIDDGALLEE</sequence>
<evidence type="ECO:0000256" key="1">
    <source>
        <dbReference type="SAM" id="MobiDB-lite"/>
    </source>
</evidence>
<proteinExistence type="predicted"/>
<organism evidence="2 3">
    <name type="scientific">Edwardsiella piscicida</name>
    <dbReference type="NCBI Taxonomy" id="1263550"/>
    <lineage>
        <taxon>Bacteria</taxon>
        <taxon>Pseudomonadati</taxon>
        <taxon>Pseudomonadota</taxon>
        <taxon>Gammaproteobacteria</taxon>
        <taxon>Enterobacterales</taxon>
        <taxon>Hafniaceae</taxon>
        <taxon>Edwardsiella</taxon>
    </lineage>
</organism>
<dbReference type="EMBL" id="CP118390">
    <property type="protein sequence ID" value="WDU92501.1"/>
    <property type="molecule type" value="Genomic_DNA"/>
</dbReference>
<reference evidence="2" key="1">
    <citation type="submission" date="2022-10" db="EMBL/GenBank/DDBJ databases">
        <title>Complete genome of Ep21-8.</title>
        <authorList>
            <person name="Kang Y.-R."/>
            <person name="Kim D.-H."/>
        </authorList>
    </citation>
    <scope>NUCLEOTIDE SEQUENCE</scope>
    <source>
        <strain evidence="2">Ep21-8</strain>
    </source>
</reference>
<evidence type="ECO:0000313" key="3">
    <source>
        <dbReference type="Proteomes" id="UP001223683"/>
    </source>
</evidence>
<evidence type="ECO:0000313" key="2">
    <source>
        <dbReference type="EMBL" id="WDU92501.1"/>
    </source>
</evidence>
<dbReference type="AlphaFoldDB" id="A0AAQ3C4U4"/>
<dbReference type="RefSeq" id="WP_012848437.1">
    <property type="nucleotide sequence ID" value="NC_013508.1"/>
</dbReference>
<protein>
    <submittedName>
        <fullName evidence="2">Uncharacterized protein</fullName>
    </submittedName>
</protein>
<feature type="region of interest" description="Disordered" evidence="1">
    <location>
        <begin position="227"/>
        <end position="246"/>
    </location>
</feature>
<dbReference type="Proteomes" id="UP001223683">
    <property type="component" value="Chromosome"/>
</dbReference>
<gene>
    <name evidence="2" type="ORF">PWJ79_07775</name>
</gene>
<accession>A0AAQ3C4U4</accession>
<name>A0AAQ3C4U4_EDWPI</name>
<dbReference type="GeneID" id="72528450"/>